<dbReference type="EMBL" id="JAYMGO010000003">
    <property type="protein sequence ID" value="KAL1277453.1"/>
    <property type="molecule type" value="Genomic_DNA"/>
</dbReference>
<comment type="caution">
    <text evidence="2">The sequence shown here is derived from an EMBL/GenBank/DDBJ whole genome shotgun (WGS) entry which is preliminary data.</text>
</comment>
<evidence type="ECO:0000256" key="1">
    <source>
        <dbReference type="SAM" id="MobiDB-lite"/>
    </source>
</evidence>
<name>A0ABR3NKC9_9TELE</name>
<protein>
    <submittedName>
        <fullName evidence="2">Uncharacterized protein</fullName>
    </submittedName>
</protein>
<accession>A0ABR3NKC9</accession>
<sequence>MEFIKEETEDVKIEETFRVKHEETEEQIDLMPLKEECKELNEVEKKEEYETHSDSKVLELLRKRHDHHFASDETEEQSITNSEKSAVIDMIGKESTYS</sequence>
<gene>
    <name evidence="2" type="ORF">QQF64_024126</name>
</gene>
<keyword evidence="3" id="KW-1185">Reference proteome</keyword>
<feature type="region of interest" description="Disordered" evidence="1">
    <location>
        <begin position="68"/>
        <end position="98"/>
    </location>
</feature>
<evidence type="ECO:0000313" key="2">
    <source>
        <dbReference type="EMBL" id="KAL1277453.1"/>
    </source>
</evidence>
<reference evidence="2 3" key="1">
    <citation type="submission" date="2023-09" db="EMBL/GenBank/DDBJ databases">
        <authorList>
            <person name="Wang M."/>
        </authorList>
    </citation>
    <scope>NUCLEOTIDE SEQUENCE [LARGE SCALE GENOMIC DNA]</scope>
    <source>
        <strain evidence="2">GT-2023</strain>
        <tissue evidence="2">Liver</tissue>
    </source>
</reference>
<dbReference type="Proteomes" id="UP001558613">
    <property type="component" value="Unassembled WGS sequence"/>
</dbReference>
<proteinExistence type="predicted"/>
<organism evidence="2 3">
    <name type="scientific">Cirrhinus molitorella</name>
    <name type="common">mud carp</name>
    <dbReference type="NCBI Taxonomy" id="172907"/>
    <lineage>
        <taxon>Eukaryota</taxon>
        <taxon>Metazoa</taxon>
        <taxon>Chordata</taxon>
        <taxon>Craniata</taxon>
        <taxon>Vertebrata</taxon>
        <taxon>Euteleostomi</taxon>
        <taxon>Actinopterygii</taxon>
        <taxon>Neopterygii</taxon>
        <taxon>Teleostei</taxon>
        <taxon>Ostariophysi</taxon>
        <taxon>Cypriniformes</taxon>
        <taxon>Cyprinidae</taxon>
        <taxon>Labeoninae</taxon>
        <taxon>Labeonini</taxon>
        <taxon>Cirrhinus</taxon>
    </lineage>
</organism>
<evidence type="ECO:0000313" key="3">
    <source>
        <dbReference type="Proteomes" id="UP001558613"/>
    </source>
</evidence>